<evidence type="ECO:0000256" key="9">
    <source>
        <dbReference type="SAM" id="MobiDB-lite"/>
    </source>
</evidence>
<feature type="region of interest" description="Disordered" evidence="9">
    <location>
        <begin position="386"/>
        <end position="415"/>
    </location>
</feature>
<sequence>MNGQNDPRPGVLPAAQGPRTIREVLAHPASSPAVLDAALWAAVSLPVLLGMMLPPAPSEPGWWAQGAGLALMAAAVAAGRAWPLAPLLTTTALIAVHGNFVFGLPVMAYLTGRRMARARPVLWAFTAVFAVGTTLNIVRGIDVTTWFPLTIWLVLLGVLPWLVGRYWRQYQELVHAGWERAERLEQQQRIVAERERLRERARIAQDMHDSLGHELALIAVRAGALQVAPGLDERHRRAAAELRAGAAEATEHLREIIGVLREGTWSATGPDSTPGPGFGLGHAGEPAAPTRPVHESITELVERAHASGIPVRLLTGPAQAPETQAPDTSAPETPEPGTPHTPEPEPEPAPMVTLAAHRVVQEALTNATKHAPGAPITVRLTRTPGGLTVSITNRPPPTTTPPPAPTAGTGGGHGLAGLAERVRLAGGTLRTGPTTDGGFQVHAHLPDVPPGTPPPPPTTAQHPPTGPTPPPRTQTESARRLARERRQVRRGLVTAIAVPTGLVAALSAVMVGYYAFVTLNSVLPPSQYAALRPGTEQATVQRTLPPKELISAETRRNEYPEPPGTRCRYYRADANILGLGTVYRLCFTGGRLAHKDALRPPRPTPE</sequence>
<feature type="compositionally biased region" description="Pro residues" evidence="9">
    <location>
        <begin position="394"/>
        <end position="405"/>
    </location>
</feature>
<dbReference type="InterPro" id="IPR036890">
    <property type="entry name" value="HATPase_C_sf"/>
</dbReference>
<evidence type="ECO:0000256" key="6">
    <source>
        <dbReference type="ARBA" id="ARBA00022777"/>
    </source>
</evidence>
<dbReference type="Gene3D" id="3.30.565.10">
    <property type="entry name" value="Histidine kinase-like ATPase, C-terminal domain"/>
    <property type="match status" value="1"/>
</dbReference>
<dbReference type="Proteomes" id="UP000614047">
    <property type="component" value="Unassembled WGS sequence"/>
</dbReference>
<dbReference type="AlphaFoldDB" id="A0A931DLE9"/>
<dbReference type="Pfam" id="PF02518">
    <property type="entry name" value="HATPase_c"/>
    <property type="match status" value="1"/>
</dbReference>
<keyword evidence="8" id="KW-0902">Two-component regulatory system</keyword>
<feature type="domain" description="Signal transduction histidine kinase subgroup 3 dimerisation and phosphoacceptor" evidence="12">
    <location>
        <begin position="199"/>
        <end position="263"/>
    </location>
</feature>
<evidence type="ECO:0000256" key="1">
    <source>
        <dbReference type="ARBA" id="ARBA00000085"/>
    </source>
</evidence>
<feature type="transmembrane region" description="Helical" evidence="10">
    <location>
        <begin position="492"/>
        <end position="516"/>
    </location>
</feature>
<dbReference type="RefSeq" id="WP_307828959.1">
    <property type="nucleotide sequence ID" value="NZ_BAABES010000010.1"/>
</dbReference>
<evidence type="ECO:0000259" key="11">
    <source>
        <dbReference type="Pfam" id="PF02518"/>
    </source>
</evidence>
<keyword evidence="10" id="KW-0472">Membrane</keyword>
<feature type="region of interest" description="Disordered" evidence="9">
    <location>
        <begin position="319"/>
        <end position="349"/>
    </location>
</feature>
<keyword evidence="3" id="KW-0597">Phosphoprotein</keyword>
<keyword evidence="10" id="KW-1133">Transmembrane helix</keyword>
<feature type="transmembrane region" description="Helical" evidence="10">
    <location>
        <begin position="145"/>
        <end position="163"/>
    </location>
</feature>
<evidence type="ECO:0000256" key="7">
    <source>
        <dbReference type="ARBA" id="ARBA00022840"/>
    </source>
</evidence>
<evidence type="ECO:0000256" key="5">
    <source>
        <dbReference type="ARBA" id="ARBA00022741"/>
    </source>
</evidence>
<dbReference type="InterPro" id="IPR003594">
    <property type="entry name" value="HATPase_dom"/>
</dbReference>
<keyword evidence="7" id="KW-0067">ATP-binding</keyword>
<evidence type="ECO:0000313" key="14">
    <source>
        <dbReference type="Proteomes" id="UP000614047"/>
    </source>
</evidence>
<dbReference type="EMBL" id="JADOUA010000001">
    <property type="protein sequence ID" value="MBG6089711.1"/>
    <property type="molecule type" value="Genomic_DNA"/>
</dbReference>
<keyword evidence="10" id="KW-0812">Transmembrane</keyword>
<feature type="transmembrane region" description="Helical" evidence="10">
    <location>
        <begin position="62"/>
        <end position="82"/>
    </location>
</feature>
<dbReference type="InterPro" id="IPR050482">
    <property type="entry name" value="Sensor_HK_TwoCompSys"/>
</dbReference>
<evidence type="ECO:0000313" key="13">
    <source>
        <dbReference type="EMBL" id="MBG6089711.1"/>
    </source>
</evidence>
<dbReference type="CDD" id="cd16917">
    <property type="entry name" value="HATPase_UhpB-NarQ-NarX-like"/>
    <property type="match status" value="1"/>
</dbReference>
<evidence type="ECO:0000259" key="12">
    <source>
        <dbReference type="Pfam" id="PF07730"/>
    </source>
</evidence>
<reference evidence="13" key="1">
    <citation type="submission" date="2020-11" db="EMBL/GenBank/DDBJ databases">
        <title>Sequencing the genomes of 1000 actinobacteria strains.</title>
        <authorList>
            <person name="Klenk H.-P."/>
        </authorList>
    </citation>
    <scope>NUCLEOTIDE SEQUENCE</scope>
    <source>
        <strain evidence="13">DSM 43175</strain>
    </source>
</reference>
<keyword evidence="6 13" id="KW-0418">Kinase</keyword>
<dbReference type="GO" id="GO:0000155">
    <property type="term" value="F:phosphorelay sensor kinase activity"/>
    <property type="evidence" value="ECO:0007669"/>
    <property type="project" value="InterPro"/>
</dbReference>
<feature type="transmembrane region" description="Helical" evidence="10">
    <location>
        <begin position="121"/>
        <end position="139"/>
    </location>
</feature>
<dbReference type="Gene3D" id="1.20.5.1930">
    <property type="match status" value="1"/>
</dbReference>
<feature type="domain" description="Histidine kinase/HSP90-like ATPase" evidence="11">
    <location>
        <begin position="355"/>
        <end position="447"/>
    </location>
</feature>
<feature type="compositionally biased region" description="Pro residues" evidence="9">
    <location>
        <begin position="447"/>
        <end position="472"/>
    </location>
</feature>
<accession>A0A931DLE9</accession>
<dbReference type="GO" id="GO:0016020">
    <property type="term" value="C:membrane"/>
    <property type="evidence" value="ECO:0007669"/>
    <property type="project" value="InterPro"/>
</dbReference>
<comment type="caution">
    <text evidence="13">The sequence shown here is derived from an EMBL/GenBank/DDBJ whole genome shotgun (WGS) entry which is preliminary data.</text>
</comment>
<dbReference type="EC" id="2.7.13.3" evidence="2"/>
<keyword evidence="4" id="KW-0808">Transferase</keyword>
<dbReference type="InterPro" id="IPR011712">
    <property type="entry name" value="Sig_transdc_His_kin_sub3_dim/P"/>
</dbReference>
<dbReference type="PANTHER" id="PTHR24421:SF10">
    <property type="entry name" value="NITRATE_NITRITE SENSOR PROTEIN NARQ"/>
    <property type="match status" value="1"/>
</dbReference>
<feature type="transmembrane region" description="Helical" evidence="10">
    <location>
        <begin position="37"/>
        <end position="55"/>
    </location>
</feature>
<dbReference type="SUPFAM" id="SSF55874">
    <property type="entry name" value="ATPase domain of HSP90 chaperone/DNA topoisomerase II/histidine kinase"/>
    <property type="match status" value="1"/>
</dbReference>
<evidence type="ECO:0000256" key="8">
    <source>
        <dbReference type="ARBA" id="ARBA00023012"/>
    </source>
</evidence>
<feature type="transmembrane region" description="Helical" evidence="10">
    <location>
        <begin position="88"/>
        <end position="109"/>
    </location>
</feature>
<dbReference type="PANTHER" id="PTHR24421">
    <property type="entry name" value="NITRATE/NITRITE SENSOR PROTEIN NARX-RELATED"/>
    <property type="match status" value="1"/>
</dbReference>
<evidence type="ECO:0000256" key="3">
    <source>
        <dbReference type="ARBA" id="ARBA00022553"/>
    </source>
</evidence>
<protein>
    <recommendedName>
        <fullName evidence="2">histidine kinase</fullName>
        <ecNumber evidence="2">2.7.13.3</ecNumber>
    </recommendedName>
</protein>
<dbReference type="GO" id="GO:0005524">
    <property type="term" value="F:ATP binding"/>
    <property type="evidence" value="ECO:0007669"/>
    <property type="project" value="UniProtKB-KW"/>
</dbReference>
<comment type="catalytic activity">
    <reaction evidence="1">
        <text>ATP + protein L-histidine = ADP + protein N-phospho-L-histidine.</text>
        <dbReference type="EC" id="2.7.13.3"/>
    </reaction>
</comment>
<evidence type="ECO:0000256" key="4">
    <source>
        <dbReference type="ARBA" id="ARBA00022679"/>
    </source>
</evidence>
<keyword evidence="14" id="KW-1185">Reference proteome</keyword>
<evidence type="ECO:0000256" key="2">
    <source>
        <dbReference type="ARBA" id="ARBA00012438"/>
    </source>
</evidence>
<gene>
    <name evidence="13" type="ORF">IW256_003824</name>
</gene>
<proteinExistence type="predicted"/>
<feature type="region of interest" description="Disordered" evidence="9">
    <location>
        <begin position="428"/>
        <end position="483"/>
    </location>
</feature>
<dbReference type="GO" id="GO:0046983">
    <property type="term" value="F:protein dimerization activity"/>
    <property type="evidence" value="ECO:0007669"/>
    <property type="project" value="InterPro"/>
</dbReference>
<keyword evidence="5" id="KW-0547">Nucleotide-binding</keyword>
<name>A0A931DLE9_9ACTN</name>
<organism evidence="13 14">
    <name type="scientific">Actinomadura viridis</name>
    <dbReference type="NCBI Taxonomy" id="58110"/>
    <lineage>
        <taxon>Bacteria</taxon>
        <taxon>Bacillati</taxon>
        <taxon>Actinomycetota</taxon>
        <taxon>Actinomycetes</taxon>
        <taxon>Streptosporangiales</taxon>
        <taxon>Thermomonosporaceae</taxon>
        <taxon>Actinomadura</taxon>
    </lineage>
</organism>
<dbReference type="Pfam" id="PF07730">
    <property type="entry name" value="HisKA_3"/>
    <property type="match status" value="1"/>
</dbReference>
<evidence type="ECO:0000256" key="10">
    <source>
        <dbReference type="SAM" id="Phobius"/>
    </source>
</evidence>